<dbReference type="InterPro" id="IPR013087">
    <property type="entry name" value="Znf_C2H2_type"/>
</dbReference>
<feature type="region of interest" description="Disordered" evidence="2">
    <location>
        <begin position="13"/>
        <end position="64"/>
    </location>
</feature>
<dbReference type="Proteomes" id="UP001168972">
    <property type="component" value="Unassembled WGS sequence"/>
</dbReference>
<evidence type="ECO:0000313" key="4">
    <source>
        <dbReference type="EMBL" id="KAK0179366.1"/>
    </source>
</evidence>
<evidence type="ECO:0000256" key="2">
    <source>
        <dbReference type="SAM" id="MobiDB-lite"/>
    </source>
</evidence>
<dbReference type="EMBL" id="JAQQBR010000003">
    <property type="protein sequence ID" value="KAK0179366.1"/>
    <property type="molecule type" value="Genomic_DNA"/>
</dbReference>
<dbReference type="SUPFAM" id="SSF57667">
    <property type="entry name" value="beta-beta-alpha zinc fingers"/>
    <property type="match status" value="1"/>
</dbReference>
<proteinExistence type="predicted"/>
<sequence length="221" mass="25208">MDSSRGWIHGISTHHGICNDKDDSEDNDDFQLQQNHRRNKQPFANRPTATSHSSSSGQQQHHMSTNSINTINLDSEQLSAMQQKLQNNSQSLQITSSAKFLQSCDLFQQSQQSNAADPSLTGKPKCPECGKIYSNNSNLKQHILNVHTVQTQYISCHICQKPFKTKQYLQIHLLSMHGIRKRNRYPAYQVPNNAPAQHHIPTRLAQINLTQHQQQYENVND</sequence>
<organism evidence="4 5">
    <name type="scientific">Microctonus hyperodae</name>
    <name type="common">Parasitoid wasp</name>
    <dbReference type="NCBI Taxonomy" id="165561"/>
    <lineage>
        <taxon>Eukaryota</taxon>
        <taxon>Metazoa</taxon>
        <taxon>Ecdysozoa</taxon>
        <taxon>Arthropoda</taxon>
        <taxon>Hexapoda</taxon>
        <taxon>Insecta</taxon>
        <taxon>Pterygota</taxon>
        <taxon>Neoptera</taxon>
        <taxon>Endopterygota</taxon>
        <taxon>Hymenoptera</taxon>
        <taxon>Apocrita</taxon>
        <taxon>Ichneumonoidea</taxon>
        <taxon>Braconidae</taxon>
        <taxon>Euphorinae</taxon>
        <taxon>Microctonus</taxon>
    </lineage>
</organism>
<dbReference type="InterPro" id="IPR036236">
    <property type="entry name" value="Znf_C2H2_sf"/>
</dbReference>
<dbReference type="PROSITE" id="PS00028">
    <property type="entry name" value="ZINC_FINGER_C2H2_1"/>
    <property type="match status" value="2"/>
</dbReference>
<accession>A0AA39KZH6</accession>
<feature type="domain" description="C2H2-type" evidence="3">
    <location>
        <begin position="124"/>
        <end position="152"/>
    </location>
</feature>
<comment type="caution">
    <text evidence="4">The sequence shown here is derived from an EMBL/GenBank/DDBJ whole genome shotgun (WGS) entry which is preliminary data.</text>
</comment>
<keyword evidence="1" id="KW-0862">Zinc</keyword>
<dbReference type="Gene3D" id="3.30.160.60">
    <property type="entry name" value="Classic Zinc Finger"/>
    <property type="match status" value="1"/>
</dbReference>
<feature type="domain" description="C2H2-type" evidence="3">
    <location>
        <begin position="154"/>
        <end position="182"/>
    </location>
</feature>
<reference evidence="4" key="1">
    <citation type="journal article" date="2023" name="bioRxiv">
        <title>Scaffold-level genome assemblies of two parasitoid biocontrol wasps reveal the parthenogenesis mechanism and an associated novel virus.</title>
        <authorList>
            <person name="Inwood S."/>
            <person name="Skelly J."/>
            <person name="Guhlin J."/>
            <person name="Harrop T."/>
            <person name="Goldson S."/>
            <person name="Dearden P."/>
        </authorList>
    </citation>
    <scope>NUCLEOTIDE SEQUENCE</scope>
    <source>
        <strain evidence="4">Lincoln</strain>
        <tissue evidence="4">Whole body</tissue>
    </source>
</reference>
<dbReference type="PROSITE" id="PS50157">
    <property type="entry name" value="ZINC_FINGER_C2H2_2"/>
    <property type="match status" value="2"/>
</dbReference>
<feature type="compositionally biased region" description="Low complexity" evidence="2">
    <location>
        <begin position="51"/>
        <end position="64"/>
    </location>
</feature>
<evidence type="ECO:0000256" key="1">
    <source>
        <dbReference type="PROSITE-ProRule" id="PRU00042"/>
    </source>
</evidence>
<keyword evidence="1" id="KW-0479">Metal-binding</keyword>
<keyword evidence="1" id="KW-0863">Zinc-finger</keyword>
<gene>
    <name evidence="4" type="ORF">PV327_005124</name>
</gene>
<dbReference type="GO" id="GO:0008270">
    <property type="term" value="F:zinc ion binding"/>
    <property type="evidence" value="ECO:0007669"/>
    <property type="project" value="UniProtKB-KW"/>
</dbReference>
<evidence type="ECO:0000313" key="5">
    <source>
        <dbReference type="Proteomes" id="UP001168972"/>
    </source>
</evidence>
<dbReference type="AlphaFoldDB" id="A0AA39KZH6"/>
<evidence type="ECO:0000259" key="3">
    <source>
        <dbReference type="PROSITE" id="PS50157"/>
    </source>
</evidence>
<dbReference type="Pfam" id="PF00096">
    <property type="entry name" value="zf-C2H2"/>
    <property type="match status" value="2"/>
</dbReference>
<protein>
    <recommendedName>
        <fullName evidence="3">C2H2-type domain-containing protein</fullName>
    </recommendedName>
</protein>
<name>A0AA39KZH6_MICHY</name>
<reference evidence="4" key="2">
    <citation type="submission" date="2023-03" db="EMBL/GenBank/DDBJ databases">
        <authorList>
            <person name="Inwood S.N."/>
            <person name="Skelly J.G."/>
            <person name="Guhlin J."/>
            <person name="Harrop T.W.R."/>
            <person name="Goldson S.G."/>
            <person name="Dearden P.K."/>
        </authorList>
    </citation>
    <scope>NUCLEOTIDE SEQUENCE</scope>
    <source>
        <strain evidence="4">Lincoln</strain>
        <tissue evidence="4">Whole body</tissue>
    </source>
</reference>
<dbReference type="SMART" id="SM00355">
    <property type="entry name" value="ZnF_C2H2"/>
    <property type="match status" value="2"/>
</dbReference>
<keyword evidence="5" id="KW-1185">Reference proteome</keyword>